<dbReference type="GO" id="GO:0030170">
    <property type="term" value="F:pyridoxal phosphate binding"/>
    <property type="evidence" value="ECO:0007669"/>
    <property type="project" value="TreeGrafter"/>
</dbReference>
<proteinExistence type="predicted"/>
<dbReference type="InterPro" id="IPR000653">
    <property type="entry name" value="DegT/StrS_aminotransferase"/>
</dbReference>
<dbReference type="PIRSF" id="PIRSF000390">
    <property type="entry name" value="PLP_StrS"/>
    <property type="match status" value="1"/>
</dbReference>
<reference evidence="1" key="2">
    <citation type="submission" date="2020-02" db="EMBL/GenBank/DDBJ databases">
        <authorList>
            <person name="Gilchrist C.L.M."/>
            <person name="Chooi Y.-H."/>
        </authorList>
    </citation>
    <scope>NUCLEOTIDE SEQUENCE</scope>
    <source>
        <strain evidence="1">MST-FP2251</strain>
    </source>
</reference>
<dbReference type="InterPro" id="IPR015422">
    <property type="entry name" value="PyrdxlP-dep_Trfase_small"/>
</dbReference>
<dbReference type="InterPro" id="IPR015421">
    <property type="entry name" value="PyrdxlP-dep_Trfase_major"/>
</dbReference>
<evidence type="ECO:0000313" key="1">
    <source>
        <dbReference type="EMBL" id="KAF9890525.1"/>
    </source>
</evidence>
<dbReference type="Gene3D" id="3.40.640.10">
    <property type="entry name" value="Type I PLP-dependent aspartate aminotransferase-like (Major domain)"/>
    <property type="match status" value="1"/>
</dbReference>
<dbReference type="Proteomes" id="UP001194746">
    <property type="component" value="Unassembled WGS sequence"/>
</dbReference>
<reference evidence="1" key="1">
    <citation type="journal article" date="2019" name="Beilstein J. Org. Chem.">
        <title>Nanangenines: drimane sesquiterpenoids as the dominant metabolite cohort of a novel Australian fungus, Aspergillus nanangensis.</title>
        <authorList>
            <person name="Lacey H.J."/>
            <person name="Gilchrist C.L.M."/>
            <person name="Crombie A."/>
            <person name="Kalaitzis J.A."/>
            <person name="Vuong D."/>
            <person name="Rutledge P.J."/>
            <person name="Turner P."/>
            <person name="Pitt J.I."/>
            <person name="Lacey E."/>
            <person name="Chooi Y.H."/>
            <person name="Piggott A.M."/>
        </authorList>
    </citation>
    <scope>NUCLEOTIDE SEQUENCE</scope>
    <source>
        <strain evidence="1">MST-FP2251</strain>
    </source>
</reference>
<protein>
    <submittedName>
        <fullName evidence="1">Uncharacterized protein</fullName>
    </submittedName>
</protein>
<dbReference type="GO" id="GO:0019180">
    <property type="term" value="F:dTDP-4-amino-4,6-dideoxygalactose transaminase activity"/>
    <property type="evidence" value="ECO:0007669"/>
    <property type="project" value="TreeGrafter"/>
</dbReference>
<comment type="caution">
    <text evidence="1">The sequence shown here is derived from an EMBL/GenBank/DDBJ whole genome shotgun (WGS) entry which is preliminary data.</text>
</comment>
<dbReference type="NCBIfam" id="TIGR02379">
    <property type="entry name" value="ECA_wecE"/>
    <property type="match status" value="1"/>
</dbReference>
<dbReference type="CDD" id="cd00616">
    <property type="entry name" value="AHBA_syn"/>
    <property type="match status" value="1"/>
</dbReference>
<evidence type="ECO:0000313" key="2">
    <source>
        <dbReference type="Proteomes" id="UP001194746"/>
    </source>
</evidence>
<dbReference type="Gene3D" id="3.90.1150.10">
    <property type="entry name" value="Aspartate Aminotransferase, domain 1"/>
    <property type="match status" value="1"/>
</dbReference>
<dbReference type="GO" id="GO:0000271">
    <property type="term" value="P:polysaccharide biosynthetic process"/>
    <property type="evidence" value="ECO:0007669"/>
    <property type="project" value="TreeGrafter"/>
</dbReference>
<dbReference type="NCBIfam" id="NF008687">
    <property type="entry name" value="PRK11706.1"/>
    <property type="match status" value="1"/>
</dbReference>
<organism evidence="1 2">
    <name type="scientific">Aspergillus nanangensis</name>
    <dbReference type="NCBI Taxonomy" id="2582783"/>
    <lineage>
        <taxon>Eukaryota</taxon>
        <taxon>Fungi</taxon>
        <taxon>Dikarya</taxon>
        <taxon>Ascomycota</taxon>
        <taxon>Pezizomycotina</taxon>
        <taxon>Eurotiomycetes</taxon>
        <taxon>Eurotiomycetidae</taxon>
        <taxon>Eurotiales</taxon>
        <taxon>Aspergillaceae</taxon>
        <taxon>Aspergillus</taxon>
        <taxon>Aspergillus subgen. Circumdati</taxon>
    </lineage>
</organism>
<name>A0AAD4CPV7_ASPNN</name>
<dbReference type="InterPro" id="IPR012749">
    <property type="entry name" value="WecE-like"/>
</dbReference>
<dbReference type="AlphaFoldDB" id="A0AAD4CPV7"/>
<dbReference type="InterPro" id="IPR015424">
    <property type="entry name" value="PyrdxlP-dep_Trfase"/>
</dbReference>
<accession>A0AAD4CPV7</accession>
<dbReference type="EMBL" id="VCAU01000026">
    <property type="protein sequence ID" value="KAF9890525.1"/>
    <property type="molecule type" value="Genomic_DNA"/>
</dbReference>
<dbReference type="PANTHER" id="PTHR30244">
    <property type="entry name" value="TRANSAMINASE"/>
    <property type="match status" value="1"/>
</dbReference>
<dbReference type="SUPFAM" id="SSF53383">
    <property type="entry name" value="PLP-dependent transferases"/>
    <property type="match status" value="1"/>
</dbReference>
<sequence>MSPPERIPTTCPTIVGTELEFIKNVLKGDNLSGKGEYSRLCEQWLGQYMKTGRPFVVSSCTSALEIAALLANIQPGDEVIFPSYTYVSSVNAFVLRGAVPVFVDLDDGTMNLDTGLIEAAITPKTRAIVPVHYAGVSCDMDCIMQIANKHGLFVCEDAAMGCLSTHRGRMLGTIGHVGCISFQEKKNITAGGQGGAILVNDPKLVERAEILYEHGTNRGRFLRGEVDRYQWLDVGVNATLSELQAAFLYAQLLDADHIVARRRAIWTRYFASLGRLAQKGYLSLPTVPPDTTHNANVFYIRVTDVNQRGALIRYLDKHNIQAHPQFMPLHSSPYGQQHGRFVGVDRITSLAASQILLLPLHLALTDEAQERVIHRVCSFWEQAVEKCI</sequence>
<dbReference type="FunFam" id="3.40.640.10:FF:000037">
    <property type="entry name" value="dTDP-4-amino-4,6-dideoxygalactose transaminase"/>
    <property type="match status" value="1"/>
</dbReference>
<dbReference type="Pfam" id="PF01041">
    <property type="entry name" value="DegT_DnrJ_EryC1"/>
    <property type="match status" value="1"/>
</dbReference>
<keyword evidence="2" id="KW-1185">Reference proteome</keyword>
<dbReference type="PANTHER" id="PTHR30244:SF34">
    <property type="entry name" value="DTDP-4-AMINO-4,6-DIDEOXYGALACTOSE TRANSAMINASE"/>
    <property type="match status" value="1"/>
</dbReference>
<gene>
    <name evidence="1" type="ORF">FE257_005930</name>
</gene>